<keyword evidence="3" id="KW-1185">Reference proteome</keyword>
<dbReference type="CDD" id="cd11614">
    <property type="entry name" value="SAF_CpaB_FlgA_like"/>
    <property type="match status" value="1"/>
</dbReference>
<evidence type="ECO:0000313" key="2">
    <source>
        <dbReference type="EMBL" id="SDD90102.1"/>
    </source>
</evidence>
<dbReference type="STRING" id="675864.SAMN04489747_2017"/>
<gene>
    <name evidence="2" type="ORF">SAMN04489747_2017</name>
</gene>
<dbReference type="Proteomes" id="UP000198546">
    <property type="component" value="Chromosome i"/>
</dbReference>
<proteinExistence type="predicted"/>
<organism evidence="2 3">
    <name type="scientific">Auraticoccus monumenti</name>
    <dbReference type="NCBI Taxonomy" id="675864"/>
    <lineage>
        <taxon>Bacteria</taxon>
        <taxon>Bacillati</taxon>
        <taxon>Actinomycetota</taxon>
        <taxon>Actinomycetes</taxon>
        <taxon>Propionibacteriales</taxon>
        <taxon>Propionibacteriaceae</taxon>
        <taxon>Auraticoccus</taxon>
    </lineage>
</organism>
<accession>A0A1G6YIH0</accession>
<dbReference type="Pfam" id="PF08666">
    <property type="entry name" value="SAF"/>
    <property type="match status" value="1"/>
</dbReference>
<dbReference type="OrthoDB" id="3728828at2"/>
<dbReference type="EMBL" id="LT629688">
    <property type="protein sequence ID" value="SDD90102.1"/>
    <property type="molecule type" value="Genomic_DNA"/>
</dbReference>
<reference evidence="2 3" key="1">
    <citation type="submission" date="2016-10" db="EMBL/GenBank/DDBJ databases">
        <authorList>
            <person name="de Groot N.N."/>
        </authorList>
    </citation>
    <scope>NUCLEOTIDE SEQUENCE [LARGE SCALE GENOMIC DNA]</scope>
    <source>
        <strain evidence="2 3">MON 2.2</strain>
    </source>
</reference>
<evidence type="ECO:0000313" key="3">
    <source>
        <dbReference type="Proteomes" id="UP000198546"/>
    </source>
</evidence>
<protein>
    <submittedName>
        <fullName evidence="2">Flp pilus assembly protein CpaB</fullName>
    </submittedName>
</protein>
<dbReference type="InterPro" id="IPR013974">
    <property type="entry name" value="SAF"/>
</dbReference>
<dbReference type="RefSeq" id="WP_090592926.1">
    <property type="nucleotide sequence ID" value="NZ_LT629688.1"/>
</dbReference>
<name>A0A1G6YIH0_9ACTN</name>
<evidence type="ECO:0000259" key="1">
    <source>
        <dbReference type="SMART" id="SM00858"/>
    </source>
</evidence>
<sequence length="209" mass="20552">MDALSLHGLRRAVSWHRRPLAAAAAVLAVLATVTALSPQAPPGSPVVVSASALGSGVRLGTEDLVVRWVQPEVLPEGAVTDPAAVVGRTLAAPLTAGSMLTDVDVVAPRSEDGRDGGVLAPVRLADAEVVGLLRVGDTVDVLGADAASGAVGVVATDARVASLPRPDEEGGLFASGPSSGALVLVEVSSSTSLALAQASAAGPLSLVLG</sequence>
<dbReference type="AlphaFoldDB" id="A0A1G6YIH0"/>
<feature type="domain" description="SAF" evidence="1">
    <location>
        <begin position="44"/>
        <end position="106"/>
    </location>
</feature>
<dbReference type="SMART" id="SM00858">
    <property type="entry name" value="SAF"/>
    <property type="match status" value="1"/>
</dbReference>